<name>A0A834LMT8_RHOSS</name>
<gene>
    <name evidence="1" type="ORF">RHSIM_Rhsim05G0100100</name>
</gene>
<dbReference type="EMBL" id="WJXA01000005">
    <property type="protein sequence ID" value="KAF7142781.1"/>
    <property type="molecule type" value="Genomic_DNA"/>
</dbReference>
<sequence length="202" mass="21569">MGPAAGKLYFDLGISLSTTAAASNNDPTTATASYAAGLRGSILPVPVIAAAIRSLPVTAVVVPSVVLQPAVFAIEGSRQLMFQQYPVSPVQVGGKTFFGPCALGVLGICDIMTTTTTCSFELYLSDKESLKINRGFRRPDNMTEEEIDAAGDGDILVIMDLRPDESLFEAGVAREVVIESTSYERKLPLNRLMVEVYFQVVG</sequence>
<dbReference type="Proteomes" id="UP000626092">
    <property type="component" value="Unassembled WGS sequence"/>
</dbReference>
<proteinExistence type="predicted"/>
<evidence type="ECO:0000313" key="1">
    <source>
        <dbReference type="EMBL" id="KAF7142781.1"/>
    </source>
</evidence>
<protein>
    <submittedName>
        <fullName evidence="1">Uncharacterized protein</fullName>
    </submittedName>
</protein>
<accession>A0A834LMT8</accession>
<organism evidence="1 2">
    <name type="scientific">Rhododendron simsii</name>
    <name type="common">Sims's rhododendron</name>
    <dbReference type="NCBI Taxonomy" id="118357"/>
    <lineage>
        <taxon>Eukaryota</taxon>
        <taxon>Viridiplantae</taxon>
        <taxon>Streptophyta</taxon>
        <taxon>Embryophyta</taxon>
        <taxon>Tracheophyta</taxon>
        <taxon>Spermatophyta</taxon>
        <taxon>Magnoliopsida</taxon>
        <taxon>eudicotyledons</taxon>
        <taxon>Gunneridae</taxon>
        <taxon>Pentapetalae</taxon>
        <taxon>asterids</taxon>
        <taxon>Ericales</taxon>
        <taxon>Ericaceae</taxon>
        <taxon>Ericoideae</taxon>
        <taxon>Rhodoreae</taxon>
        <taxon>Rhododendron</taxon>
    </lineage>
</organism>
<dbReference type="AlphaFoldDB" id="A0A834LMT8"/>
<reference evidence="1" key="1">
    <citation type="submission" date="2019-11" db="EMBL/GenBank/DDBJ databases">
        <authorList>
            <person name="Liu Y."/>
            <person name="Hou J."/>
            <person name="Li T.-Q."/>
            <person name="Guan C.-H."/>
            <person name="Wu X."/>
            <person name="Wu H.-Z."/>
            <person name="Ling F."/>
            <person name="Zhang R."/>
            <person name="Shi X.-G."/>
            <person name="Ren J.-P."/>
            <person name="Chen E.-F."/>
            <person name="Sun J.-M."/>
        </authorList>
    </citation>
    <scope>NUCLEOTIDE SEQUENCE</scope>
    <source>
        <strain evidence="1">Adult_tree_wgs_1</strain>
        <tissue evidence="1">Leaves</tissue>
    </source>
</reference>
<dbReference type="OrthoDB" id="1707677at2759"/>
<keyword evidence="2" id="KW-1185">Reference proteome</keyword>
<comment type="caution">
    <text evidence="1">The sequence shown here is derived from an EMBL/GenBank/DDBJ whole genome shotgun (WGS) entry which is preliminary data.</text>
</comment>
<evidence type="ECO:0000313" key="2">
    <source>
        <dbReference type="Proteomes" id="UP000626092"/>
    </source>
</evidence>